<accession>A0ABU4VH06</accession>
<keyword evidence="3" id="KW-1185">Reference proteome</keyword>
<dbReference type="RefSeq" id="WP_319953255.1">
    <property type="nucleotide sequence ID" value="NZ_JAXAVX010000002.1"/>
</dbReference>
<sequence>MPAASKFDDVAPEILRNLQACLPPDVACELAGVARSTFYDWLKRGREAKSGKYRQFALDVEQAKASAESRLVASIAAAATNREKPDVKAAMFLLERMHPARWARPGVAARPAAPPAAAGSEPDDDGWDLDNVTPLRGAG</sequence>
<proteinExistence type="predicted"/>
<gene>
    <name evidence="2" type="ORF">SK069_05820</name>
</gene>
<feature type="region of interest" description="Disordered" evidence="1">
    <location>
        <begin position="105"/>
        <end position="139"/>
    </location>
</feature>
<evidence type="ECO:0008006" key="4">
    <source>
        <dbReference type="Google" id="ProtNLM"/>
    </source>
</evidence>
<organism evidence="2 3">
    <name type="scientific">Patulibacter brassicae</name>
    <dbReference type="NCBI Taxonomy" id="1705717"/>
    <lineage>
        <taxon>Bacteria</taxon>
        <taxon>Bacillati</taxon>
        <taxon>Actinomycetota</taxon>
        <taxon>Thermoleophilia</taxon>
        <taxon>Solirubrobacterales</taxon>
        <taxon>Patulibacteraceae</taxon>
        <taxon>Patulibacter</taxon>
    </lineage>
</organism>
<reference evidence="2 3" key="1">
    <citation type="submission" date="2023-11" db="EMBL/GenBank/DDBJ databases">
        <authorList>
            <person name="Xu M."/>
            <person name="Jiang T."/>
        </authorList>
    </citation>
    <scope>NUCLEOTIDE SEQUENCE [LARGE SCALE GENOMIC DNA]</scope>
    <source>
        <strain evidence="2 3">SD</strain>
    </source>
</reference>
<evidence type="ECO:0000313" key="2">
    <source>
        <dbReference type="EMBL" id="MDX8151102.1"/>
    </source>
</evidence>
<dbReference type="Proteomes" id="UP001277761">
    <property type="component" value="Unassembled WGS sequence"/>
</dbReference>
<dbReference type="EMBL" id="JAXAVX010000002">
    <property type="protein sequence ID" value="MDX8151102.1"/>
    <property type="molecule type" value="Genomic_DNA"/>
</dbReference>
<name>A0ABU4VH06_9ACTN</name>
<evidence type="ECO:0000256" key="1">
    <source>
        <dbReference type="SAM" id="MobiDB-lite"/>
    </source>
</evidence>
<protein>
    <recommendedName>
        <fullName evidence="4">Helix-turn-helix domain-containing protein</fullName>
    </recommendedName>
</protein>
<feature type="compositionally biased region" description="Low complexity" evidence="1">
    <location>
        <begin position="105"/>
        <end position="118"/>
    </location>
</feature>
<comment type="caution">
    <text evidence="2">The sequence shown here is derived from an EMBL/GenBank/DDBJ whole genome shotgun (WGS) entry which is preliminary data.</text>
</comment>
<evidence type="ECO:0000313" key="3">
    <source>
        <dbReference type="Proteomes" id="UP001277761"/>
    </source>
</evidence>